<name>A0A1W0X7M2_HYPEX</name>
<feature type="domain" description="AB hydrolase-1" evidence="1">
    <location>
        <begin position="47"/>
        <end position="151"/>
    </location>
</feature>
<evidence type="ECO:0000313" key="2">
    <source>
        <dbReference type="EMBL" id="OQV23493.1"/>
    </source>
</evidence>
<gene>
    <name evidence="2" type="ORF">BV898_02610</name>
</gene>
<dbReference type="AlphaFoldDB" id="A0A1W0X7M2"/>
<dbReference type="OrthoDB" id="408373at2759"/>
<dbReference type="PRINTS" id="PR00111">
    <property type="entry name" value="ABHYDROLASE"/>
</dbReference>
<proteinExistence type="predicted"/>
<sequence>MPANDACRQQNMSWKIIPLPEQAPATSGMADLPGVRLWYSDTGGDGPTVVLSHAHSGSADFWGYQQPVLTKAGYRVITYSRRGHGKSERGNEIDFGFADVDLHNLVVTFLGVDKFHLVGVAAGGGIAVDYALSHPERLISLTIASSLIAVIDPEYVKLLSNLHRKDLTRNIPNYYIELSASYRAGNPAGTTEWIELEKLAVPGNIQHSGMILRAYE</sequence>
<dbReference type="Pfam" id="PF00561">
    <property type="entry name" value="Abhydrolase_1"/>
    <property type="match status" value="1"/>
</dbReference>
<protein>
    <recommendedName>
        <fullName evidence="1">AB hydrolase-1 domain-containing protein</fullName>
    </recommendedName>
</protein>
<dbReference type="SUPFAM" id="SSF53474">
    <property type="entry name" value="alpha/beta-Hydrolases"/>
    <property type="match status" value="1"/>
</dbReference>
<dbReference type="PANTHER" id="PTHR43689:SF8">
    <property type="entry name" value="ALPHA_BETA-HYDROLASES SUPERFAMILY PROTEIN"/>
    <property type="match status" value="1"/>
</dbReference>
<organism evidence="2 3">
    <name type="scientific">Hypsibius exemplaris</name>
    <name type="common">Freshwater tardigrade</name>
    <dbReference type="NCBI Taxonomy" id="2072580"/>
    <lineage>
        <taxon>Eukaryota</taxon>
        <taxon>Metazoa</taxon>
        <taxon>Ecdysozoa</taxon>
        <taxon>Tardigrada</taxon>
        <taxon>Eutardigrada</taxon>
        <taxon>Parachela</taxon>
        <taxon>Hypsibioidea</taxon>
        <taxon>Hypsibiidae</taxon>
        <taxon>Hypsibius</taxon>
    </lineage>
</organism>
<evidence type="ECO:0000259" key="1">
    <source>
        <dbReference type="Pfam" id="PF00561"/>
    </source>
</evidence>
<evidence type="ECO:0000313" key="3">
    <source>
        <dbReference type="Proteomes" id="UP000192578"/>
    </source>
</evidence>
<comment type="caution">
    <text evidence="2">The sequence shown here is derived from an EMBL/GenBank/DDBJ whole genome shotgun (WGS) entry which is preliminary data.</text>
</comment>
<dbReference type="InterPro" id="IPR000073">
    <property type="entry name" value="AB_hydrolase_1"/>
</dbReference>
<dbReference type="InterPro" id="IPR029058">
    <property type="entry name" value="AB_hydrolase_fold"/>
</dbReference>
<dbReference type="Proteomes" id="UP000192578">
    <property type="component" value="Unassembled WGS sequence"/>
</dbReference>
<dbReference type="Gene3D" id="3.40.50.1820">
    <property type="entry name" value="alpha/beta hydrolase"/>
    <property type="match status" value="1"/>
</dbReference>
<accession>A0A1W0X7M2</accession>
<keyword evidence="3" id="KW-1185">Reference proteome</keyword>
<dbReference type="EMBL" id="MTYJ01000011">
    <property type="protein sequence ID" value="OQV23493.1"/>
    <property type="molecule type" value="Genomic_DNA"/>
</dbReference>
<dbReference type="PANTHER" id="PTHR43689">
    <property type="entry name" value="HYDROLASE"/>
    <property type="match status" value="1"/>
</dbReference>
<reference evidence="3" key="1">
    <citation type="submission" date="2017-01" db="EMBL/GenBank/DDBJ databases">
        <title>Comparative genomics of anhydrobiosis in the tardigrade Hypsibius dujardini.</title>
        <authorList>
            <person name="Yoshida Y."/>
            <person name="Koutsovoulos G."/>
            <person name="Laetsch D."/>
            <person name="Stevens L."/>
            <person name="Kumar S."/>
            <person name="Horikawa D."/>
            <person name="Ishino K."/>
            <person name="Komine S."/>
            <person name="Tomita M."/>
            <person name="Blaxter M."/>
            <person name="Arakawa K."/>
        </authorList>
    </citation>
    <scope>NUCLEOTIDE SEQUENCE [LARGE SCALE GENOMIC DNA]</scope>
    <source>
        <strain evidence="3">Z151</strain>
    </source>
</reference>